<feature type="region of interest" description="Disordered" evidence="10">
    <location>
        <begin position="115"/>
        <end position="134"/>
    </location>
</feature>
<evidence type="ECO:0000256" key="10">
    <source>
        <dbReference type="SAM" id="MobiDB-lite"/>
    </source>
</evidence>
<evidence type="ECO:0000313" key="11">
    <source>
        <dbReference type="EMBL" id="CCG84032.1"/>
    </source>
</evidence>
<dbReference type="GO" id="GO:0019448">
    <property type="term" value="P:L-cysteine catabolic process"/>
    <property type="evidence" value="ECO:0007669"/>
    <property type="project" value="TreeGrafter"/>
</dbReference>
<comment type="cofactor">
    <cofactor evidence="9">
        <name>Fe cation</name>
        <dbReference type="ChEBI" id="CHEBI:24875"/>
    </cofactor>
    <text evidence="9">Binds 1 Fe cation per subunit.</text>
</comment>
<dbReference type="InterPro" id="IPR014710">
    <property type="entry name" value="RmlC-like_jellyroll"/>
</dbReference>
<feature type="compositionally biased region" description="Basic and acidic residues" evidence="10">
    <location>
        <begin position="118"/>
        <end position="134"/>
    </location>
</feature>
<comment type="catalytic activity">
    <reaction evidence="9">
        <text>L-cysteine + O2 = 3-sulfino-L-alanine + H(+)</text>
        <dbReference type="Rhea" id="RHEA:20441"/>
        <dbReference type="ChEBI" id="CHEBI:15378"/>
        <dbReference type="ChEBI" id="CHEBI:15379"/>
        <dbReference type="ChEBI" id="CHEBI:35235"/>
        <dbReference type="ChEBI" id="CHEBI:61085"/>
        <dbReference type="EC" id="1.13.11.20"/>
    </reaction>
</comment>
<evidence type="ECO:0000256" key="8">
    <source>
        <dbReference type="PIRSR" id="PIRSR610300-51"/>
    </source>
</evidence>
<comment type="caution">
    <text evidence="11">The sequence shown here is derived from an EMBL/GenBank/DDBJ whole genome shotgun (WGS) entry which is preliminary data.</text>
</comment>
<evidence type="ECO:0000256" key="4">
    <source>
        <dbReference type="ARBA" id="ARBA00022964"/>
    </source>
</evidence>
<dbReference type="PANTHER" id="PTHR12918:SF1">
    <property type="entry name" value="CYSTEINE DIOXYGENASE TYPE 1"/>
    <property type="match status" value="1"/>
</dbReference>
<feature type="cross-link" description="3'-(S-cysteinyl)-tyrosine (Cys-Tyr)" evidence="7">
    <location>
        <begin position="95"/>
        <end position="180"/>
    </location>
</feature>
<evidence type="ECO:0000256" key="3">
    <source>
        <dbReference type="ARBA" id="ARBA00022723"/>
    </source>
</evidence>
<evidence type="ECO:0000256" key="2">
    <source>
        <dbReference type="ARBA" id="ARBA00013133"/>
    </source>
</evidence>
<dbReference type="EMBL" id="CAHR02000196">
    <property type="protein sequence ID" value="CCG84032.1"/>
    <property type="molecule type" value="Genomic_DNA"/>
</dbReference>
<accession>R4XED6</accession>
<name>R4XED6_TAPDE</name>
<dbReference type="eggNOG" id="KOG4064">
    <property type="taxonomic scope" value="Eukaryota"/>
</dbReference>
<dbReference type="EC" id="1.13.11.20" evidence="2 9"/>
<dbReference type="OrthoDB" id="543511at2759"/>
<dbReference type="AlphaFoldDB" id="R4XED6"/>
<reference evidence="11 12" key="1">
    <citation type="journal article" date="2013" name="MBio">
        <title>Genome sequencing of the plant pathogen Taphrina deformans, the causal agent of peach leaf curl.</title>
        <authorList>
            <person name="Cisse O.H."/>
            <person name="Almeida J.M.G.C.F."/>
            <person name="Fonseca A."/>
            <person name="Kumar A.A."/>
            <person name="Salojaervi J."/>
            <person name="Overmyer K."/>
            <person name="Hauser P.M."/>
            <person name="Pagni M."/>
        </authorList>
    </citation>
    <scope>NUCLEOTIDE SEQUENCE [LARGE SCALE GENOMIC DNA]</scope>
    <source>
        <strain evidence="12">PYCC 5710 / ATCC 11124 / CBS 356.35 / IMI 108563 / JCM 9778 / NBRC 8474</strain>
    </source>
</reference>
<gene>
    <name evidence="11" type="ORF">TAPDE_004398</name>
</gene>
<dbReference type="SUPFAM" id="SSF51182">
    <property type="entry name" value="RmlC-like cupins"/>
    <property type="match status" value="1"/>
</dbReference>
<keyword evidence="7" id="KW-0883">Thioether bond</keyword>
<dbReference type="Pfam" id="PF05995">
    <property type="entry name" value="CDO_I"/>
    <property type="match status" value="1"/>
</dbReference>
<dbReference type="GO" id="GO:0008198">
    <property type="term" value="F:ferrous iron binding"/>
    <property type="evidence" value="ECO:0007669"/>
    <property type="project" value="TreeGrafter"/>
</dbReference>
<feature type="binding site" evidence="8">
    <location>
        <position position="163"/>
    </location>
    <ligand>
        <name>Fe cation</name>
        <dbReference type="ChEBI" id="CHEBI:24875"/>
        <note>catalytic</note>
    </ligand>
</feature>
<evidence type="ECO:0000256" key="7">
    <source>
        <dbReference type="PIRSR" id="PIRSR610300-50"/>
    </source>
</evidence>
<dbReference type="PANTHER" id="PTHR12918">
    <property type="entry name" value="CYSTEINE DIOXYGENASE"/>
    <property type="match status" value="1"/>
</dbReference>
<keyword evidence="4 9" id="KW-0223">Dioxygenase</keyword>
<dbReference type="InterPro" id="IPR011051">
    <property type="entry name" value="RmlC_Cupin_sf"/>
</dbReference>
<keyword evidence="6 8" id="KW-0408">Iron</keyword>
<protein>
    <recommendedName>
        <fullName evidence="2 9">Cysteine dioxygenase</fullName>
        <ecNumber evidence="2 9">1.13.11.20</ecNumber>
    </recommendedName>
</protein>
<dbReference type="InterPro" id="IPR010300">
    <property type="entry name" value="CDO_1"/>
</dbReference>
<keyword evidence="5 9" id="KW-0560">Oxidoreductase</keyword>
<dbReference type="Proteomes" id="UP000013776">
    <property type="component" value="Unassembled WGS sequence"/>
</dbReference>
<organism evidence="11 12">
    <name type="scientific">Taphrina deformans (strain PYCC 5710 / ATCC 11124 / CBS 356.35 / IMI 108563 / JCM 9778 / NBRC 8474)</name>
    <name type="common">Peach leaf curl fungus</name>
    <name type="synonym">Lalaria deformans</name>
    <dbReference type="NCBI Taxonomy" id="1097556"/>
    <lineage>
        <taxon>Eukaryota</taxon>
        <taxon>Fungi</taxon>
        <taxon>Dikarya</taxon>
        <taxon>Ascomycota</taxon>
        <taxon>Taphrinomycotina</taxon>
        <taxon>Taphrinomycetes</taxon>
        <taxon>Taphrinales</taxon>
        <taxon>Taphrinaceae</taxon>
        <taxon>Taphrina</taxon>
    </lineage>
</organism>
<proteinExistence type="inferred from homology"/>
<comment type="similarity">
    <text evidence="1 9">Belongs to the cysteine dioxygenase family.</text>
</comment>
<dbReference type="VEuPathDB" id="FungiDB:TAPDE_004398"/>
<dbReference type="CDD" id="cd10548">
    <property type="entry name" value="cupin_CDO"/>
    <property type="match status" value="1"/>
</dbReference>
<keyword evidence="3 8" id="KW-0479">Metal-binding</keyword>
<evidence type="ECO:0000256" key="9">
    <source>
        <dbReference type="RuleBase" id="RU366010"/>
    </source>
</evidence>
<evidence type="ECO:0000313" key="12">
    <source>
        <dbReference type="Proteomes" id="UP000013776"/>
    </source>
</evidence>
<dbReference type="Gene3D" id="2.60.120.10">
    <property type="entry name" value="Jelly Rolls"/>
    <property type="match status" value="1"/>
</dbReference>
<keyword evidence="12" id="KW-1185">Reference proteome</keyword>
<feature type="binding site" evidence="8">
    <location>
        <position position="88"/>
    </location>
    <ligand>
        <name>Fe cation</name>
        <dbReference type="ChEBI" id="CHEBI:24875"/>
        <note>catalytic</note>
    </ligand>
</feature>
<evidence type="ECO:0000256" key="6">
    <source>
        <dbReference type="ARBA" id="ARBA00023004"/>
    </source>
</evidence>
<evidence type="ECO:0000256" key="5">
    <source>
        <dbReference type="ARBA" id="ARBA00023002"/>
    </source>
</evidence>
<dbReference type="GO" id="GO:0017172">
    <property type="term" value="F:cysteine dioxygenase activity"/>
    <property type="evidence" value="ECO:0007669"/>
    <property type="project" value="UniProtKB-UniRule"/>
</dbReference>
<feature type="binding site" evidence="8">
    <location>
        <position position="90"/>
    </location>
    <ligand>
        <name>Fe cation</name>
        <dbReference type="ChEBI" id="CHEBI:24875"/>
        <note>catalytic</note>
    </ligand>
</feature>
<evidence type="ECO:0000256" key="1">
    <source>
        <dbReference type="ARBA" id="ARBA00006622"/>
    </source>
</evidence>
<dbReference type="STRING" id="1097556.R4XED6"/>
<sequence>MVFRMNFESLRHQISECLGQDAGIDTSEEHLETLIRSMKCYQSVDSEWERFALGDSSRAYTRNLVDECNGNANLLVLVWNPTKSSPVHCHSNAHCLMKVLSGTLKETLYDWPSGAKPIEPKPATREDLAPRRPSELEQRMEVKRETLLGRDDVTYISDALGLHRVGNPSETEVAVSLHLYTPPWAAK</sequence>